<evidence type="ECO:0000256" key="1">
    <source>
        <dbReference type="ARBA" id="ARBA00023125"/>
    </source>
</evidence>
<reference evidence="4" key="1">
    <citation type="submission" date="2023-03" db="EMBL/GenBank/DDBJ databases">
        <title>Actinorhabdospora filicis NBRC 111898.</title>
        <authorList>
            <person name="Ichikawa N."/>
            <person name="Sato H."/>
            <person name="Tonouchi N."/>
        </authorList>
    </citation>
    <scope>NUCLEOTIDE SEQUENCE</scope>
    <source>
        <strain evidence="4">NBRC 111898</strain>
    </source>
</reference>
<dbReference type="InterPro" id="IPR041583">
    <property type="entry name" value="TetR_C_31"/>
</dbReference>
<evidence type="ECO:0000313" key="4">
    <source>
        <dbReference type="EMBL" id="GLZ80616.1"/>
    </source>
</evidence>
<keyword evidence="5" id="KW-1185">Reference proteome</keyword>
<name>A0A9W6WCI5_9ACTN</name>
<sequence>MAKAGDERRAVLADAAIEVLADKGARGLTHRAVDERAGLPQGSASYHFRTREALLKAALDRLAERTQADLAVTGGGDLATDLHTVLTRWLSTERNRHLARYELTLESARRPELREILVAQHLGFVAVLTAMLAEAGVPEAERRAALLVEWIDGVLFTRLVGGQTVAPADTADMIAGVLGLQ</sequence>
<feature type="domain" description="HTH tetR-type" evidence="3">
    <location>
        <begin position="6"/>
        <end position="66"/>
    </location>
</feature>
<dbReference type="Pfam" id="PF00440">
    <property type="entry name" value="TetR_N"/>
    <property type="match status" value="1"/>
</dbReference>
<dbReference type="InterPro" id="IPR001647">
    <property type="entry name" value="HTH_TetR"/>
</dbReference>
<dbReference type="InterPro" id="IPR050109">
    <property type="entry name" value="HTH-type_TetR-like_transc_reg"/>
</dbReference>
<dbReference type="EMBL" id="BSTX01000004">
    <property type="protein sequence ID" value="GLZ80616.1"/>
    <property type="molecule type" value="Genomic_DNA"/>
</dbReference>
<evidence type="ECO:0000313" key="5">
    <source>
        <dbReference type="Proteomes" id="UP001165079"/>
    </source>
</evidence>
<accession>A0A9W6WCI5</accession>
<evidence type="ECO:0000256" key="2">
    <source>
        <dbReference type="PROSITE-ProRule" id="PRU00335"/>
    </source>
</evidence>
<dbReference type="SUPFAM" id="SSF48498">
    <property type="entry name" value="Tetracyclin repressor-like, C-terminal domain"/>
    <property type="match status" value="1"/>
</dbReference>
<dbReference type="PROSITE" id="PS50977">
    <property type="entry name" value="HTH_TETR_2"/>
    <property type="match status" value="1"/>
</dbReference>
<protein>
    <recommendedName>
        <fullName evidence="3">HTH tetR-type domain-containing protein</fullName>
    </recommendedName>
</protein>
<dbReference type="Gene3D" id="1.10.357.10">
    <property type="entry name" value="Tetracycline Repressor, domain 2"/>
    <property type="match status" value="1"/>
</dbReference>
<dbReference type="PANTHER" id="PTHR30055:SF231">
    <property type="entry name" value="TRANSCRIPTIONAL REGULATORY PROTEIN (PROBABLY DEOR-FAMILY)-RELATED"/>
    <property type="match status" value="1"/>
</dbReference>
<dbReference type="SUPFAM" id="SSF46689">
    <property type="entry name" value="Homeodomain-like"/>
    <property type="match status" value="1"/>
</dbReference>
<proteinExistence type="predicted"/>
<dbReference type="InterPro" id="IPR036271">
    <property type="entry name" value="Tet_transcr_reg_TetR-rel_C_sf"/>
</dbReference>
<feature type="DNA-binding region" description="H-T-H motif" evidence="2">
    <location>
        <begin position="29"/>
        <end position="48"/>
    </location>
</feature>
<comment type="caution">
    <text evidence="4">The sequence shown here is derived from an EMBL/GenBank/DDBJ whole genome shotgun (WGS) entry which is preliminary data.</text>
</comment>
<dbReference type="Proteomes" id="UP001165079">
    <property type="component" value="Unassembled WGS sequence"/>
</dbReference>
<keyword evidence="1 2" id="KW-0238">DNA-binding</keyword>
<dbReference type="PRINTS" id="PR00455">
    <property type="entry name" value="HTHTETR"/>
</dbReference>
<dbReference type="Pfam" id="PF17940">
    <property type="entry name" value="TetR_C_31"/>
    <property type="match status" value="1"/>
</dbReference>
<evidence type="ECO:0000259" key="3">
    <source>
        <dbReference type="PROSITE" id="PS50977"/>
    </source>
</evidence>
<dbReference type="InterPro" id="IPR009057">
    <property type="entry name" value="Homeodomain-like_sf"/>
</dbReference>
<dbReference type="AlphaFoldDB" id="A0A9W6WCI5"/>
<dbReference type="GO" id="GO:0003700">
    <property type="term" value="F:DNA-binding transcription factor activity"/>
    <property type="evidence" value="ECO:0007669"/>
    <property type="project" value="TreeGrafter"/>
</dbReference>
<gene>
    <name evidence="4" type="ORF">Afil01_54230</name>
</gene>
<organism evidence="4 5">
    <name type="scientific">Actinorhabdospora filicis</name>
    <dbReference type="NCBI Taxonomy" id="1785913"/>
    <lineage>
        <taxon>Bacteria</taxon>
        <taxon>Bacillati</taxon>
        <taxon>Actinomycetota</taxon>
        <taxon>Actinomycetes</taxon>
        <taxon>Micromonosporales</taxon>
        <taxon>Micromonosporaceae</taxon>
        <taxon>Actinorhabdospora</taxon>
    </lineage>
</organism>
<dbReference type="GO" id="GO:0000976">
    <property type="term" value="F:transcription cis-regulatory region binding"/>
    <property type="evidence" value="ECO:0007669"/>
    <property type="project" value="TreeGrafter"/>
</dbReference>
<dbReference type="RefSeq" id="WP_285665852.1">
    <property type="nucleotide sequence ID" value="NZ_BSTX01000004.1"/>
</dbReference>
<dbReference type="PANTHER" id="PTHR30055">
    <property type="entry name" value="HTH-TYPE TRANSCRIPTIONAL REGULATOR RUTR"/>
    <property type="match status" value="1"/>
</dbReference>